<feature type="region of interest" description="Disordered" evidence="1">
    <location>
        <begin position="29"/>
        <end position="48"/>
    </location>
</feature>
<dbReference type="EMBL" id="JABWDY010032480">
    <property type="protein sequence ID" value="KAF5184150.1"/>
    <property type="molecule type" value="Genomic_DNA"/>
</dbReference>
<name>A0A7J6VIZ1_THATH</name>
<feature type="region of interest" description="Disordered" evidence="1">
    <location>
        <begin position="74"/>
        <end position="118"/>
    </location>
</feature>
<sequence length="299" mass="32288">MIFGHNEKDCPKAQANVVGGKKVWLRKEQHEPCSQESKKVQDHNGQIRDEVPITSTIQVQEEQPMDAQEVVLNEPKGKDPIDSNEGIHGGKLQREDISSNHTDGFGDNDDSDFKHDYVQDIEDDMARRYGVEPLEMIVQEGLERMKKKLMNSPGYASPKAGLGFQTSSNLTGRDLSTKKGGRSEQDNGAGVGSSGVLLGQNDGGVGSHDRVGDPLESNPKGTMAATSKCSPDCEVNTPISKFQAGGSHDHGNSFSTKKLSKPDDARSLDSGRYDGNRSPNGAGIPSLEEITKKGNCRPS</sequence>
<feature type="region of interest" description="Disordered" evidence="1">
    <location>
        <begin position="149"/>
        <end position="299"/>
    </location>
</feature>
<evidence type="ECO:0000256" key="1">
    <source>
        <dbReference type="SAM" id="MobiDB-lite"/>
    </source>
</evidence>
<proteinExistence type="predicted"/>
<feature type="compositionally biased region" description="Basic and acidic residues" evidence="1">
    <location>
        <begin position="260"/>
        <end position="275"/>
    </location>
</feature>
<reference evidence="2 3" key="1">
    <citation type="submission" date="2020-06" db="EMBL/GenBank/DDBJ databases">
        <title>Transcriptomic and genomic resources for Thalictrum thalictroides and T. hernandezii: Facilitating candidate gene discovery in an emerging model plant lineage.</title>
        <authorList>
            <person name="Arias T."/>
            <person name="Riano-Pachon D.M."/>
            <person name="Di Stilio V.S."/>
        </authorList>
    </citation>
    <scope>NUCLEOTIDE SEQUENCE [LARGE SCALE GENOMIC DNA]</scope>
    <source>
        <strain evidence="3">cv. WT478/WT964</strain>
        <tissue evidence="2">Leaves</tissue>
    </source>
</reference>
<feature type="compositionally biased region" description="Basic and acidic residues" evidence="1">
    <location>
        <begin position="175"/>
        <end position="185"/>
    </location>
</feature>
<comment type="caution">
    <text evidence="2">The sequence shown here is derived from an EMBL/GenBank/DDBJ whole genome shotgun (WGS) entry which is preliminary data.</text>
</comment>
<accession>A0A7J6VIZ1</accession>
<protein>
    <submittedName>
        <fullName evidence="2">Uncharacterized protein</fullName>
    </submittedName>
</protein>
<dbReference type="Proteomes" id="UP000554482">
    <property type="component" value="Unassembled WGS sequence"/>
</dbReference>
<organism evidence="2 3">
    <name type="scientific">Thalictrum thalictroides</name>
    <name type="common">Rue-anemone</name>
    <name type="synonym">Anemone thalictroides</name>
    <dbReference type="NCBI Taxonomy" id="46969"/>
    <lineage>
        <taxon>Eukaryota</taxon>
        <taxon>Viridiplantae</taxon>
        <taxon>Streptophyta</taxon>
        <taxon>Embryophyta</taxon>
        <taxon>Tracheophyta</taxon>
        <taxon>Spermatophyta</taxon>
        <taxon>Magnoliopsida</taxon>
        <taxon>Ranunculales</taxon>
        <taxon>Ranunculaceae</taxon>
        <taxon>Thalictroideae</taxon>
        <taxon>Thalictrum</taxon>
    </lineage>
</organism>
<evidence type="ECO:0000313" key="3">
    <source>
        <dbReference type="Proteomes" id="UP000554482"/>
    </source>
</evidence>
<keyword evidence="3" id="KW-1185">Reference proteome</keyword>
<gene>
    <name evidence="2" type="ORF">FRX31_026263</name>
</gene>
<evidence type="ECO:0000313" key="2">
    <source>
        <dbReference type="EMBL" id="KAF5184150.1"/>
    </source>
</evidence>
<dbReference type="AlphaFoldDB" id="A0A7J6VIZ1"/>